<accession>A0ABV7CBP0</accession>
<name>A0ABV7CBP0_9VIBR</name>
<dbReference type="Proteomes" id="UP001595384">
    <property type="component" value="Unassembled WGS sequence"/>
</dbReference>
<dbReference type="RefSeq" id="WP_390258408.1">
    <property type="nucleotide sequence ID" value="NZ_JBHRSE010000065.1"/>
</dbReference>
<organism evidence="1 2">
    <name type="scientific">Vibrio zhugei</name>
    <dbReference type="NCBI Taxonomy" id="2479546"/>
    <lineage>
        <taxon>Bacteria</taxon>
        <taxon>Pseudomonadati</taxon>
        <taxon>Pseudomonadota</taxon>
        <taxon>Gammaproteobacteria</taxon>
        <taxon>Vibrionales</taxon>
        <taxon>Vibrionaceae</taxon>
        <taxon>Vibrio</taxon>
    </lineage>
</organism>
<reference evidence="2" key="1">
    <citation type="journal article" date="2019" name="Int. J. Syst. Evol. Microbiol.">
        <title>The Global Catalogue of Microorganisms (GCM) 10K type strain sequencing project: providing services to taxonomists for standard genome sequencing and annotation.</title>
        <authorList>
            <consortium name="The Broad Institute Genomics Platform"/>
            <consortium name="The Broad Institute Genome Sequencing Center for Infectious Disease"/>
            <person name="Wu L."/>
            <person name="Ma J."/>
        </authorList>
    </citation>
    <scope>NUCLEOTIDE SEQUENCE [LARGE SCALE GENOMIC DNA]</scope>
    <source>
        <strain evidence="2">KCTC 62784</strain>
    </source>
</reference>
<comment type="caution">
    <text evidence="1">The sequence shown here is derived from an EMBL/GenBank/DDBJ whole genome shotgun (WGS) entry which is preliminary data.</text>
</comment>
<gene>
    <name evidence="1" type="ORF">ACFODT_10565</name>
</gene>
<proteinExistence type="predicted"/>
<dbReference type="EMBL" id="JBHRSE010000065">
    <property type="protein sequence ID" value="MFC3024273.1"/>
    <property type="molecule type" value="Genomic_DNA"/>
</dbReference>
<protein>
    <submittedName>
        <fullName evidence="1">Uncharacterized protein</fullName>
    </submittedName>
</protein>
<evidence type="ECO:0000313" key="1">
    <source>
        <dbReference type="EMBL" id="MFC3024273.1"/>
    </source>
</evidence>
<evidence type="ECO:0000313" key="2">
    <source>
        <dbReference type="Proteomes" id="UP001595384"/>
    </source>
</evidence>
<sequence length="111" mass="13324">MFNRTEYGLHHPGNTVPCCKFCNTRFKNNENMYCSWEEHLLKVCQNRNELDKFEIRKKVILDNFERFAYPKLNDKEKHAIRVIANSLYENIKTESDKSLSLYKQLDEAFVK</sequence>
<keyword evidence="2" id="KW-1185">Reference proteome</keyword>